<proteinExistence type="predicted"/>
<accession>A0A822ZZE6</accession>
<reference evidence="1 2" key="1">
    <citation type="journal article" date="2020" name="Mol. Biol. Evol.">
        <title>Distinct Expression and Methylation Patterns for Genes with Different Fates following a Single Whole-Genome Duplication in Flowering Plants.</title>
        <authorList>
            <person name="Shi T."/>
            <person name="Rahmani R.S."/>
            <person name="Gugger P.F."/>
            <person name="Wang M."/>
            <person name="Li H."/>
            <person name="Zhang Y."/>
            <person name="Li Z."/>
            <person name="Wang Q."/>
            <person name="Van de Peer Y."/>
            <person name="Marchal K."/>
            <person name="Chen J."/>
        </authorList>
    </citation>
    <scope>NUCLEOTIDE SEQUENCE [LARGE SCALE GENOMIC DNA]</scope>
    <source>
        <tissue evidence="1">Leaf</tissue>
    </source>
</reference>
<gene>
    <name evidence="1" type="ORF">HUJ06_018672</name>
</gene>
<dbReference type="AlphaFoldDB" id="A0A822ZZE6"/>
<dbReference type="EMBL" id="DUZY01000008">
    <property type="protein sequence ID" value="DAD48735.1"/>
    <property type="molecule type" value="Genomic_DNA"/>
</dbReference>
<keyword evidence="2" id="KW-1185">Reference proteome</keyword>
<name>A0A822ZZE6_NELNU</name>
<evidence type="ECO:0000313" key="2">
    <source>
        <dbReference type="Proteomes" id="UP000607653"/>
    </source>
</evidence>
<comment type="caution">
    <text evidence="1">The sequence shown here is derived from an EMBL/GenBank/DDBJ whole genome shotgun (WGS) entry which is preliminary data.</text>
</comment>
<sequence>MEVPYKMLKFLINFVDPSLTTRLTESQDARTKELGAVRSDFRTWWQIADGPEKQINNEDEK</sequence>
<evidence type="ECO:0000313" key="1">
    <source>
        <dbReference type="EMBL" id="DAD48735.1"/>
    </source>
</evidence>
<protein>
    <submittedName>
        <fullName evidence="1">Uncharacterized protein</fullName>
    </submittedName>
</protein>
<organism evidence="1 2">
    <name type="scientific">Nelumbo nucifera</name>
    <name type="common">Sacred lotus</name>
    <dbReference type="NCBI Taxonomy" id="4432"/>
    <lineage>
        <taxon>Eukaryota</taxon>
        <taxon>Viridiplantae</taxon>
        <taxon>Streptophyta</taxon>
        <taxon>Embryophyta</taxon>
        <taxon>Tracheophyta</taxon>
        <taxon>Spermatophyta</taxon>
        <taxon>Magnoliopsida</taxon>
        <taxon>Proteales</taxon>
        <taxon>Nelumbonaceae</taxon>
        <taxon>Nelumbo</taxon>
    </lineage>
</organism>
<dbReference type="Proteomes" id="UP000607653">
    <property type="component" value="Unassembled WGS sequence"/>
</dbReference>